<dbReference type="Proteomes" id="UP000193685">
    <property type="component" value="Unassembled WGS sequence"/>
</dbReference>
<comment type="similarity">
    <text evidence="3 4">Belongs to the PSMG2 family.</text>
</comment>
<comment type="function">
    <text evidence="4">Involved in 20S proteasome assembly.</text>
</comment>
<evidence type="ECO:0000256" key="2">
    <source>
        <dbReference type="ARBA" id="ARBA00023186"/>
    </source>
</evidence>
<protein>
    <recommendedName>
        <fullName evidence="1 4">Proteasome assembly chaperone 2</fullName>
    </recommendedName>
</protein>
<dbReference type="GO" id="GO:0005634">
    <property type="term" value="C:nucleus"/>
    <property type="evidence" value="ECO:0007669"/>
    <property type="project" value="TreeGrafter"/>
</dbReference>
<organism evidence="5 6">
    <name type="scientific">Protomyces lactucae-debilis</name>
    <dbReference type="NCBI Taxonomy" id="2754530"/>
    <lineage>
        <taxon>Eukaryota</taxon>
        <taxon>Fungi</taxon>
        <taxon>Dikarya</taxon>
        <taxon>Ascomycota</taxon>
        <taxon>Taphrinomycotina</taxon>
        <taxon>Taphrinomycetes</taxon>
        <taxon>Taphrinales</taxon>
        <taxon>Protomycetaceae</taxon>
        <taxon>Protomyces</taxon>
    </lineage>
</organism>
<dbReference type="STRING" id="56484.A0A1Y2FA54"/>
<dbReference type="InterPro" id="IPR019151">
    <property type="entry name" value="Proteasome_assmbl_chaperone_2"/>
</dbReference>
<comment type="caution">
    <text evidence="5">The sequence shown here is derived from an EMBL/GenBank/DDBJ whole genome shotgun (WGS) entry which is preliminary data.</text>
</comment>
<dbReference type="OMA" id="PISWKGV"/>
<comment type="subunit">
    <text evidence="4">Component of the 20S proteasome chaperone.</text>
</comment>
<dbReference type="GO" id="GO:0043248">
    <property type="term" value="P:proteasome assembly"/>
    <property type="evidence" value="ECO:0007669"/>
    <property type="project" value="TreeGrafter"/>
</dbReference>
<dbReference type="GO" id="GO:0005829">
    <property type="term" value="C:cytosol"/>
    <property type="evidence" value="ECO:0007669"/>
    <property type="project" value="TreeGrafter"/>
</dbReference>
<evidence type="ECO:0000256" key="4">
    <source>
        <dbReference type="PIRNR" id="PIRNR010044"/>
    </source>
</evidence>
<keyword evidence="6" id="KW-1185">Reference proteome</keyword>
<dbReference type="InterPro" id="IPR016562">
    <property type="entry name" value="Proteasome_assmbl_chp_2_euk"/>
</dbReference>
<accession>A0A1Y2FA54</accession>
<gene>
    <name evidence="5" type="ORF">BCR37DRAFT_53353</name>
</gene>
<dbReference type="PANTHER" id="PTHR12970:SF1">
    <property type="entry name" value="PROTEASOME ASSEMBLY CHAPERONE 2"/>
    <property type="match status" value="1"/>
</dbReference>
<reference evidence="5 6" key="1">
    <citation type="submission" date="2016-07" db="EMBL/GenBank/DDBJ databases">
        <title>Pervasive Adenine N6-methylation of Active Genes in Fungi.</title>
        <authorList>
            <consortium name="DOE Joint Genome Institute"/>
            <person name="Mondo S.J."/>
            <person name="Dannebaum R.O."/>
            <person name="Kuo R.C."/>
            <person name="Labutti K."/>
            <person name="Haridas S."/>
            <person name="Kuo A."/>
            <person name="Salamov A."/>
            <person name="Ahrendt S.R."/>
            <person name="Lipzen A."/>
            <person name="Sullivan W."/>
            <person name="Andreopoulos W.B."/>
            <person name="Clum A."/>
            <person name="Lindquist E."/>
            <person name="Daum C."/>
            <person name="Ramamoorthy G.K."/>
            <person name="Gryganskyi A."/>
            <person name="Culley D."/>
            <person name="Magnuson J.K."/>
            <person name="James T.Y."/>
            <person name="O'Malley M.A."/>
            <person name="Stajich J.E."/>
            <person name="Spatafora J.W."/>
            <person name="Visel A."/>
            <person name="Grigoriev I.V."/>
        </authorList>
    </citation>
    <scope>NUCLEOTIDE SEQUENCE [LARGE SCALE GENOMIC DNA]</scope>
    <source>
        <strain evidence="5 6">12-1054</strain>
    </source>
</reference>
<dbReference type="PANTHER" id="PTHR12970">
    <property type="entry name" value="PROTEASOME ASSEMBLY CHAPERONE 2"/>
    <property type="match status" value="1"/>
</dbReference>
<name>A0A1Y2FA54_PROLT</name>
<dbReference type="AlphaFoldDB" id="A0A1Y2FA54"/>
<dbReference type="EMBL" id="MCFI01000012">
    <property type="protein sequence ID" value="ORY80781.1"/>
    <property type="molecule type" value="Genomic_DNA"/>
</dbReference>
<evidence type="ECO:0000256" key="3">
    <source>
        <dbReference type="ARBA" id="ARBA00025745"/>
    </source>
</evidence>
<dbReference type="RefSeq" id="XP_040724426.1">
    <property type="nucleotide sequence ID" value="XM_040872344.1"/>
</dbReference>
<dbReference type="PIRSF" id="PIRSF010044">
    <property type="entry name" value="UCP010044"/>
    <property type="match status" value="1"/>
</dbReference>
<evidence type="ECO:0000256" key="1">
    <source>
        <dbReference type="ARBA" id="ARBA00019186"/>
    </source>
</evidence>
<dbReference type="GeneID" id="63788943"/>
<evidence type="ECO:0000313" key="5">
    <source>
        <dbReference type="EMBL" id="ORY80781.1"/>
    </source>
</evidence>
<dbReference type="InterPro" id="IPR038389">
    <property type="entry name" value="PSMG2_sf"/>
</dbReference>
<sequence>MSETETKTKTETLFFPAVKQQEPISFAPILLIPTISAANVPQLATDLLIHSLSLPLLGHLDGRQLYPFAGPRESTTSASVSSTGFCTALEVYGNETLTVLHQRSPVLPHATNDFLEQVLKPFISRIGAFKHVCVLASADATFRDDAQLQTPILAFEATDGLASRLRQLSLDGLEREETDRPKLYGSGKFYRYMDAVSACQKSLGVCRFAYQGDNRSDARQLCEAALALLQVDRPTWREPPSWDTLFGPPLQIGEQGGLIW</sequence>
<proteinExistence type="inferred from homology"/>
<keyword evidence="2 4" id="KW-0143">Chaperone</keyword>
<dbReference type="Pfam" id="PF09754">
    <property type="entry name" value="PAC2"/>
    <property type="match status" value="1"/>
</dbReference>
<evidence type="ECO:0000313" key="6">
    <source>
        <dbReference type="Proteomes" id="UP000193685"/>
    </source>
</evidence>
<dbReference type="OrthoDB" id="10260712at2759"/>
<dbReference type="Gene3D" id="3.40.50.10900">
    <property type="entry name" value="PAC-like subunit"/>
    <property type="match status" value="1"/>
</dbReference>